<evidence type="ECO:0000313" key="3">
    <source>
        <dbReference type="EMBL" id="EKM54151.1"/>
    </source>
</evidence>
<keyword evidence="2" id="KW-0472">Membrane</keyword>
<protein>
    <submittedName>
        <fullName evidence="3">Uncharacterized protein</fullName>
    </submittedName>
</protein>
<dbReference type="EMBL" id="JH930473">
    <property type="protein sequence ID" value="EKM54151.1"/>
    <property type="molecule type" value="Genomic_DNA"/>
</dbReference>
<feature type="compositionally biased region" description="Low complexity" evidence="1">
    <location>
        <begin position="579"/>
        <end position="588"/>
    </location>
</feature>
<evidence type="ECO:0000256" key="1">
    <source>
        <dbReference type="SAM" id="MobiDB-lite"/>
    </source>
</evidence>
<name>K5UVT7_PHACS</name>
<organism evidence="3 4">
    <name type="scientific">Phanerochaete carnosa (strain HHB-10118-sp)</name>
    <name type="common">White-rot fungus</name>
    <name type="synonym">Peniophora carnosa</name>
    <dbReference type="NCBI Taxonomy" id="650164"/>
    <lineage>
        <taxon>Eukaryota</taxon>
        <taxon>Fungi</taxon>
        <taxon>Dikarya</taxon>
        <taxon>Basidiomycota</taxon>
        <taxon>Agaricomycotina</taxon>
        <taxon>Agaricomycetes</taxon>
        <taxon>Polyporales</taxon>
        <taxon>Phanerochaetaceae</taxon>
        <taxon>Phanerochaete</taxon>
    </lineage>
</organism>
<feature type="region of interest" description="Disordered" evidence="1">
    <location>
        <begin position="576"/>
        <end position="600"/>
    </location>
</feature>
<keyword evidence="2" id="KW-0812">Transmembrane</keyword>
<dbReference type="OrthoDB" id="2802478at2759"/>
<accession>K5UVT7</accession>
<keyword evidence="2" id="KW-1133">Transmembrane helix</keyword>
<sequence>MSAANSENNDHEQMALCLKLPFPKPEYSPTNQVCALVPQHMAPAARNRNNKSKSKHHTTEQHASAGEMSSFANEVSSFDKRPGAIWRFDTSVKHFRSLERRGAGPAAESIDHAPPPYTAPPELHAGTVPAGSQPTLATSGESAVPIPGFGAASTPTQGTNVGLVAGLLVGGAALLGVLAAISMVYRRRRAKNIRAFASDTAAWKAHVSAPTLNTLSISNSFSNFVLVNTTASDDESPRPQSPEVKGFFTDQEFKEVPQKAAKSFDPRRFSSPSALGATFMRAFGNLMAPGMTASASAPTSPSLDTRDRSLHVQRQKAAELAQIVRMKFVKEELPAVAHSCTELASSARRPAITAGLGIVHQESEVDIASTLLCALDRYSVSFDSGSPVVPITNLFQVDKDGKVVRRSAAPSPVSPASDASPQTPQRIDPSDNGSIATEDEDMDDVNDAVIVRLGQARSMEIKPERGMLVSLQTNSSIATAPTASLSTSVLASATPAASTAAAAERPKSTSAIPVPPTLSAIATSPTSLSADIEDTLEERVFAYRPNGPWSKANYKLTTPGQVRALTEALSIAKAHTPLQQPQAWPWPAHRSAALEELGDD</sequence>
<gene>
    <name evidence="3" type="ORF">PHACADRAFT_257784</name>
</gene>
<evidence type="ECO:0000256" key="2">
    <source>
        <dbReference type="SAM" id="Phobius"/>
    </source>
</evidence>
<evidence type="ECO:0000313" key="4">
    <source>
        <dbReference type="Proteomes" id="UP000008370"/>
    </source>
</evidence>
<dbReference type="KEGG" id="pco:PHACADRAFT_257784"/>
<proteinExistence type="predicted"/>
<dbReference type="InParanoid" id="K5UVT7"/>
<feature type="region of interest" description="Disordered" evidence="1">
    <location>
        <begin position="405"/>
        <end position="443"/>
    </location>
</feature>
<dbReference type="Proteomes" id="UP000008370">
    <property type="component" value="Unassembled WGS sequence"/>
</dbReference>
<feature type="region of interest" description="Disordered" evidence="1">
    <location>
        <begin position="46"/>
        <end position="69"/>
    </location>
</feature>
<keyword evidence="4" id="KW-1185">Reference proteome</keyword>
<feature type="region of interest" description="Disordered" evidence="1">
    <location>
        <begin position="99"/>
        <end position="140"/>
    </location>
</feature>
<dbReference type="HOGENOM" id="CLU_461587_0_0_1"/>
<feature type="compositionally biased region" description="Polar residues" evidence="1">
    <location>
        <begin position="130"/>
        <end position="140"/>
    </location>
</feature>
<feature type="compositionally biased region" description="Low complexity" evidence="1">
    <location>
        <begin position="407"/>
        <end position="421"/>
    </location>
</feature>
<dbReference type="AlphaFoldDB" id="K5UVT7"/>
<dbReference type="RefSeq" id="XP_007396852.1">
    <property type="nucleotide sequence ID" value="XM_007396790.1"/>
</dbReference>
<reference evidence="3 4" key="1">
    <citation type="journal article" date="2012" name="BMC Genomics">
        <title>Comparative genomics of the white-rot fungi, Phanerochaete carnosa and P. chrysosporium, to elucidate the genetic basis of the distinct wood types they colonize.</title>
        <authorList>
            <person name="Suzuki H."/>
            <person name="MacDonald J."/>
            <person name="Syed K."/>
            <person name="Salamov A."/>
            <person name="Hori C."/>
            <person name="Aerts A."/>
            <person name="Henrissat B."/>
            <person name="Wiebenga A."/>
            <person name="vanKuyk P.A."/>
            <person name="Barry K."/>
            <person name="Lindquist E."/>
            <person name="LaButti K."/>
            <person name="Lapidus A."/>
            <person name="Lucas S."/>
            <person name="Coutinho P."/>
            <person name="Gong Y."/>
            <person name="Samejima M."/>
            <person name="Mahadevan R."/>
            <person name="Abou-Zaid M."/>
            <person name="de Vries R.P."/>
            <person name="Igarashi K."/>
            <person name="Yadav J.S."/>
            <person name="Grigoriev I.V."/>
            <person name="Master E.R."/>
        </authorList>
    </citation>
    <scope>NUCLEOTIDE SEQUENCE [LARGE SCALE GENOMIC DNA]</scope>
    <source>
        <strain evidence="3 4">HHB-10118-sp</strain>
    </source>
</reference>
<dbReference type="GeneID" id="18916945"/>
<feature type="transmembrane region" description="Helical" evidence="2">
    <location>
        <begin position="163"/>
        <end position="185"/>
    </location>
</feature>